<reference evidence="1" key="1">
    <citation type="submission" date="2022-07" db="EMBL/GenBank/DDBJ databases">
        <title>Phylogenomic reconstructions and comparative analyses of Kickxellomycotina fungi.</title>
        <authorList>
            <person name="Reynolds N.K."/>
            <person name="Stajich J.E."/>
            <person name="Barry K."/>
            <person name="Grigoriev I.V."/>
            <person name="Crous P."/>
            <person name="Smith M.E."/>
        </authorList>
    </citation>
    <scope>NUCLEOTIDE SEQUENCE</scope>
    <source>
        <strain evidence="1">CBS 109366</strain>
    </source>
</reference>
<dbReference type="Proteomes" id="UP001140234">
    <property type="component" value="Unassembled WGS sequence"/>
</dbReference>
<name>A0ACC1K5L1_9FUNG</name>
<organism evidence="1 2">
    <name type="scientific">Coemansia nantahalensis</name>
    <dbReference type="NCBI Taxonomy" id="2789366"/>
    <lineage>
        <taxon>Eukaryota</taxon>
        <taxon>Fungi</taxon>
        <taxon>Fungi incertae sedis</taxon>
        <taxon>Zoopagomycota</taxon>
        <taxon>Kickxellomycotina</taxon>
        <taxon>Kickxellomycetes</taxon>
        <taxon>Kickxellales</taxon>
        <taxon>Kickxellaceae</taxon>
        <taxon>Coemansia</taxon>
    </lineage>
</organism>
<proteinExistence type="predicted"/>
<evidence type="ECO:0000313" key="2">
    <source>
        <dbReference type="Proteomes" id="UP001140234"/>
    </source>
</evidence>
<gene>
    <name evidence="1" type="ORF">IWQ57_000996</name>
</gene>
<comment type="caution">
    <text evidence="1">The sequence shown here is derived from an EMBL/GenBank/DDBJ whole genome shotgun (WGS) entry which is preliminary data.</text>
</comment>
<accession>A0ACC1K5L1</accession>
<sequence length="348" mass="38380">MPDVFNVPVFFILFRETLEAAMVISVMLSFCRQMFPEDRESYRRARKQIWIGAATGFGVCAALGAAFIAVFYTLSDDLWSKAENLWEGIFSLIAAVMITVMGLGMLRAGRMQDKWRLKLAAAMTKQSRRTGWRRWFDVRLFSAKYLFFHLPFLTVLREGLESVVFVGGVSLGLPAKAIPLPVIVGLVAGALVGFLIFRAGNAMAFHWFFVVMTCVLYLIAAGLFSRGVWFLETHAFAKYAGGDPDATGVFDVRVNVWALDCCNPEAKDSSGWGIFNALLGWQNVATYGSVISYCLYWVALAAVLVAMRIKESRNDRRAAASAAVDSDLARAAELAAVSKHDPLSPAHA</sequence>
<keyword evidence="2" id="KW-1185">Reference proteome</keyword>
<evidence type="ECO:0000313" key="1">
    <source>
        <dbReference type="EMBL" id="KAJ2774070.1"/>
    </source>
</evidence>
<protein>
    <submittedName>
        <fullName evidence="1">Uncharacterized protein</fullName>
    </submittedName>
</protein>
<dbReference type="EMBL" id="JANBUJ010000141">
    <property type="protein sequence ID" value="KAJ2774070.1"/>
    <property type="molecule type" value="Genomic_DNA"/>
</dbReference>